<dbReference type="EMBL" id="FLUL01000001">
    <property type="protein sequence ID" value="SBV94765.1"/>
    <property type="molecule type" value="Genomic_DNA"/>
</dbReference>
<comment type="similarity">
    <text evidence="1 7">Belongs to the peptidase S24 family.</text>
</comment>
<dbReference type="Pfam" id="PF00717">
    <property type="entry name" value="Peptidase_S24"/>
    <property type="match status" value="1"/>
</dbReference>
<dbReference type="InterPro" id="IPR050077">
    <property type="entry name" value="LexA_repressor"/>
</dbReference>
<protein>
    <submittedName>
        <fullName evidence="9">Error-prone repair protein UmuD</fullName>
    </submittedName>
</protein>
<dbReference type="AlphaFoldDB" id="A0A212J6F0"/>
<dbReference type="PANTHER" id="PTHR33516:SF2">
    <property type="entry name" value="LEXA REPRESSOR-RELATED"/>
    <property type="match status" value="1"/>
</dbReference>
<evidence type="ECO:0000256" key="5">
    <source>
        <dbReference type="ARBA" id="ARBA00023204"/>
    </source>
</evidence>
<evidence type="ECO:0000313" key="9">
    <source>
        <dbReference type="EMBL" id="SBV94765.1"/>
    </source>
</evidence>
<dbReference type="Gene3D" id="2.10.109.10">
    <property type="entry name" value="Umud Fragment, subunit A"/>
    <property type="match status" value="1"/>
</dbReference>
<dbReference type="PRINTS" id="PR00726">
    <property type="entry name" value="LEXASERPTASE"/>
</dbReference>
<dbReference type="InterPro" id="IPR015927">
    <property type="entry name" value="Peptidase_S24_S26A/B/C"/>
</dbReference>
<evidence type="ECO:0000256" key="3">
    <source>
        <dbReference type="ARBA" id="ARBA00022801"/>
    </source>
</evidence>
<keyword evidence="5" id="KW-0234">DNA repair</keyword>
<dbReference type="CDD" id="cd06529">
    <property type="entry name" value="S24_LexA-like"/>
    <property type="match status" value="1"/>
</dbReference>
<sequence>MDKKKALTFFAVETSNEILLPFVGGVKAGFPSPAQDYIDSSIDLNKELIKHPSATFIAKVTGDSLKDAGLDIGDLVLVDKSEPFVHGKMAICFIDGEFTAKYLNLKEKDKGIIWLHSANNKYEPIKVTPENDFVIWGMIIEIIKKPPVMDF</sequence>
<dbReference type="SUPFAM" id="SSF51306">
    <property type="entry name" value="LexA/Signal peptidase"/>
    <property type="match status" value="1"/>
</dbReference>
<dbReference type="InterPro" id="IPR039418">
    <property type="entry name" value="LexA-like"/>
</dbReference>
<dbReference type="GO" id="GO:0009432">
    <property type="term" value="P:SOS response"/>
    <property type="evidence" value="ECO:0007669"/>
    <property type="project" value="UniProtKB-KW"/>
</dbReference>
<dbReference type="InterPro" id="IPR006197">
    <property type="entry name" value="Peptidase_S24_LexA"/>
</dbReference>
<accession>A0A212J6F0</accession>
<gene>
    <name evidence="9" type="ORF">KL86DYS2_10787</name>
</gene>
<dbReference type="NCBIfam" id="NF007621">
    <property type="entry name" value="PRK10276.1"/>
    <property type="match status" value="1"/>
</dbReference>
<evidence type="ECO:0000256" key="1">
    <source>
        <dbReference type="ARBA" id="ARBA00007484"/>
    </source>
</evidence>
<keyword evidence="2" id="KW-0227">DNA damage</keyword>
<dbReference type="GO" id="GO:0006281">
    <property type="term" value="P:DNA repair"/>
    <property type="evidence" value="ECO:0007669"/>
    <property type="project" value="UniProtKB-KW"/>
</dbReference>
<feature type="domain" description="Peptidase S24/S26A/S26B/S26C" evidence="8">
    <location>
        <begin position="21"/>
        <end position="140"/>
    </location>
</feature>
<proteinExistence type="inferred from homology"/>
<keyword evidence="3 7" id="KW-0378">Hydrolase</keyword>
<evidence type="ECO:0000259" key="8">
    <source>
        <dbReference type="Pfam" id="PF00717"/>
    </source>
</evidence>
<dbReference type="GO" id="GO:0006355">
    <property type="term" value="P:regulation of DNA-templated transcription"/>
    <property type="evidence" value="ECO:0007669"/>
    <property type="project" value="InterPro"/>
</dbReference>
<name>A0A212J6F0_9BACT</name>
<organism evidence="9">
    <name type="scientific">uncultured Dysgonomonas sp</name>
    <dbReference type="NCBI Taxonomy" id="206096"/>
    <lineage>
        <taxon>Bacteria</taxon>
        <taxon>Pseudomonadati</taxon>
        <taxon>Bacteroidota</taxon>
        <taxon>Bacteroidia</taxon>
        <taxon>Bacteroidales</taxon>
        <taxon>Dysgonomonadaceae</taxon>
        <taxon>Dysgonomonas</taxon>
        <taxon>environmental samples</taxon>
    </lineage>
</organism>
<reference evidence="9" key="1">
    <citation type="submission" date="2016-04" db="EMBL/GenBank/DDBJ databases">
        <authorList>
            <person name="Evans L.H."/>
            <person name="Alamgir A."/>
            <person name="Owens N."/>
            <person name="Weber N.D."/>
            <person name="Virtaneva K."/>
            <person name="Barbian K."/>
            <person name="Babar A."/>
            <person name="Rosenke K."/>
        </authorList>
    </citation>
    <scope>NUCLEOTIDE SEQUENCE</scope>
    <source>
        <strain evidence="9">86-2</strain>
    </source>
</reference>
<evidence type="ECO:0000256" key="4">
    <source>
        <dbReference type="ARBA" id="ARBA00022813"/>
    </source>
</evidence>
<dbReference type="GO" id="GO:0016787">
    <property type="term" value="F:hydrolase activity"/>
    <property type="evidence" value="ECO:0007669"/>
    <property type="project" value="UniProtKB-KW"/>
</dbReference>
<dbReference type="PANTHER" id="PTHR33516">
    <property type="entry name" value="LEXA REPRESSOR"/>
    <property type="match status" value="1"/>
</dbReference>
<evidence type="ECO:0000256" key="7">
    <source>
        <dbReference type="RuleBase" id="RU003991"/>
    </source>
</evidence>
<keyword evidence="6" id="KW-0742">SOS response</keyword>
<evidence type="ECO:0000256" key="6">
    <source>
        <dbReference type="ARBA" id="ARBA00023236"/>
    </source>
</evidence>
<keyword evidence="4 7" id="KW-0068">Autocatalytic cleavage</keyword>
<evidence type="ECO:0000256" key="2">
    <source>
        <dbReference type="ARBA" id="ARBA00022763"/>
    </source>
</evidence>
<dbReference type="InterPro" id="IPR036286">
    <property type="entry name" value="LexA/Signal_pep-like_sf"/>
</dbReference>
<dbReference type="RefSeq" id="WP_296947357.1">
    <property type="nucleotide sequence ID" value="NZ_LT599021.1"/>
</dbReference>
<dbReference type="GO" id="GO:0003677">
    <property type="term" value="F:DNA binding"/>
    <property type="evidence" value="ECO:0007669"/>
    <property type="project" value="InterPro"/>
</dbReference>